<evidence type="ECO:0000313" key="3">
    <source>
        <dbReference type="Proteomes" id="UP000027341"/>
    </source>
</evidence>
<dbReference type="GO" id="GO:0016740">
    <property type="term" value="F:transferase activity"/>
    <property type="evidence" value="ECO:0007669"/>
    <property type="project" value="UniProtKB-KW"/>
</dbReference>
<dbReference type="PANTHER" id="PTHR43031:SF1">
    <property type="entry name" value="PYRIDINE NUCLEOTIDE-DISULPHIDE OXIDOREDUCTASE"/>
    <property type="match status" value="1"/>
</dbReference>
<dbReference type="RefSeq" id="WP_029908486.1">
    <property type="nucleotide sequence ID" value="NZ_AP020335.1"/>
</dbReference>
<dbReference type="Gene3D" id="3.40.250.10">
    <property type="entry name" value="Rhodanese-like domain"/>
    <property type="match status" value="1"/>
</dbReference>
<dbReference type="CDD" id="cd00158">
    <property type="entry name" value="RHOD"/>
    <property type="match status" value="1"/>
</dbReference>
<evidence type="ECO:0000259" key="1">
    <source>
        <dbReference type="PROSITE" id="PS50206"/>
    </source>
</evidence>
<dbReference type="SMART" id="SM00450">
    <property type="entry name" value="RHOD"/>
    <property type="match status" value="1"/>
</dbReference>
<accession>A0A066ZXS0</accession>
<dbReference type="InterPro" id="IPR050229">
    <property type="entry name" value="GlpE_sulfurtransferase"/>
</dbReference>
<keyword evidence="2" id="KW-0808">Transferase</keyword>
<name>A0A066ZXS0_HYDMR</name>
<dbReference type="STRING" id="28885.EI16_00940"/>
<dbReference type="InterPro" id="IPR001763">
    <property type="entry name" value="Rhodanese-like_dom"/>
</dbReference>
<organism evidence="2 3">
    <name type="scientific">Hydrogenovibrio marinus</name>
    <dbReference type="NCBI Taxonomy" id="28885"/>
    <lineage>
        <taxon>Bacteria</taxon>
        <taxon>Pseudomonadati</taxon>
        <taxon>Pseudomonadota</taxon>
        <taxon>Gammaproteobacteria</taxon>
        <taxon>Thiotrichales</taxon>
        <taxon>Piscirickettsiaceae</taxon>
        <taxon>Hydrogenovibrio</taxon>
    </lineage>
</organism>
<reference evidence="2 3" key="1">
    <citation type="submission" date="2014-04" db="EMBL/GenBank/DDBJ databases">
        <title>Draft genome sequence of Hydrogenovibrio marinus MH-110, a model organism for aerobic H2 metabolism.</title>
        <authorList>
            <person name="Cha H.J."/>
            <person name="Jo B.H."/>
            <person name="Hwang B.H."/>
        </authorList>
    </citation>
    <scope>NUCLEOTIDE SEQUENCE [LARGE SCALE GENOMIC DNA]</scope>
    <source>
        <strain evidence="2 3">MH-110</strain>
    </source>
</reference>
<evidence type="ECO:0000313" key="2">
    <source>
        <dbReference type="EMBL" id="KDN94910.1"/>
    </source>
</evidence>
<dbReference type="SUPFAM" id="SSF52821">
    <property type="entry name" value="Rhodanese/Cell cycle control phosphatase"/>
    <property type="match status" value="1"/>
</dbReference>
<feature type="domain" description="Rhodanese" evidence="1">
    <location>
        <begin position="13"/>
        <end position="91"/>
    </location>
</feature>
<dbReference type="Pfam" id="PF00581">
    <property type="entry name" value="Rhodanese"/>
    <property type="match status" value="1"/>
</dbReference>
<comment type="caution">
    <text evidence="2">The sequence shown here is derived from an EMBL/GenBank/DDBJ whole genome shotgun (WGS) entry which is preliminary data.</text>
</comment>
<sequence length="98" mass="11182">MFISCEDAKRLIKEKSAQFVDVRTPEEFSMSKLPGAVNIPLQDIDQVGDSMLDKDIPVIVFCRSGQRSHMAMQILLSLGFDEVYNMGPYQSWYQCPDM</sequence>
<protein>
    <submittedName>
        <fullName evidence="2">Sulfurtransferase</fullName>
    </submittedName>
</protein>
<dbReference type="EMBL" id="JMIU01000001">
    <property type="protein sequence ID" value="KDN94910.1"/>
    <property type="molecule type" value="Genomic_DNA"/>
</dbReference>
<proteinExistence type="predicted"/>
<keyword evidence="3" id="KW-1185">Reference proteome</keyword>
<dbReference type="AlphaFoldDB" id="A0A066ZXS0"/>
<dbReference type="PROSITE" id="PS50206">
    <property type="entry name" value="RHODANESE_3"/>
    <property type="match status" value="1"/>
</dbReference>
<dbReference type="Proteomes" id="UP000027341">
    <property type="component" value="Unassembled WGS sequence"/>
</dbReference>
<dbReference type="PANTHER" id="PTHR43031">
    <property type="entry name" value="FAD-DEPENDENT OXIDOREDUCTASE"/>
    <property type="match status" value="1"/>
</dbReference>
<dbReference type="InterPro" id="IPR036873">
    <property type="entry name" value="Rhodanese-like_dom_sf"/>
</dbReference>
<gene>
    <name evidence="2" type="ORF">EI16_00940</name>
</gene>